<dbReference type="SMART" id="SM00349">
    <property type="entry name" value="KRAB"/>
    <property type="match status" value="1"/>
</dbReference>
<dbReference type="AlphaFoldDB" id="A0A8J1LEF3"/>
<dbReference type="Pfam" id="PF13465">
    <property type="entry name" value="zf-H2C2_2"/>
    <property type="match status" value="1"/>
</dbReference>
<dbReference type="PANTHER" id="PTHR16515:SF49">
    <property type="entry name" value="GASTRULA ZINC FINGER PROTEIN XLCGF49.1-LIKE-RELATED"/>
    <property type="match status" value="1"/>
</dbReference>
<keyword evidence="4" id="KW-0677">Repeat</keyword>
<dbReference type="Gene3D" id="6.10.140.140">
    <property type="match status" value="1"/>
</dbReference>
<feature type="region of interest" description="Disordered" evidence="12">
    <location>
        <begin position="118"/>
        <end position="165"/>
    </location>
</feature>
<comment type="similarity">
    <text evidence="2">Belongs to the krueppel C2H2-type zinc-finger protein family.</text>
</comment>
<dbReference type="FunFam" id="3.30.160.60:FF:000214">
    <property type="entry name" value="replication initiator 1 isoform X1"/>
    <property type="match status" value="1"/>
</dbReference>
<feature type="compositionally biased region" description="Polar residues" evidence="12">
    <location>
        <begin position="131"/>
        <end position="147"/>
    </location>
</feature>
<dbReference type="GeneID" id="108697657"/>
<dbReference type="CDD" id="cd07765">
    <property type="entry name" value="KRAB_A-box"/>
    <property type="match status" value="1"/>
</dbReference>
<feature type="domain" description="C2H2-type" evidence="13">
    <location>
        <begin position="251"/>
        <end position="278"/>
    </location>
</feature>
<evidence type="ECO:0000259" key="13">
    <source>
        <dbReference type="PROSITE" id="PS50157"/>
    </source>
</evidence>
<protein>
    <submittedName>
        <fullName evidence="16">Zinc finger protein 570</fullName>
    </submittedName>
</protein>
<keyword evidence="15" id="KW-1185">Reference proteome</keyword>
<dbReference type="InterPro" id="IPR050331">
    <property type="entry name" value="Zinc_finger"/>
</dbReference>
<dbReference type="Pfam" id="PF01352">
    <property type="entry name" value="KRAB"/>
    <property type="match status" value="1"/>
</dbReference>
<dbReference type="Proteomes" id="UP000186698">
    <property type="component" value="Chromosome 7S"/>
</dbReference>
<keyword evidence="5 11" id="KW-0863">Zinc-finger</keyword>
<evidence type="ECO:0000256" key="5">
    <source>
        <dbReference type="ARBA" id="ARBA00022771"/>
    </source>
</evidence>
<dbReference type="InterPro" id="IPR001909">
    <property type="entry name" value="KRAB"/>
</dbReference>
<keyword evidence="8" id="KW-0238">DNA-binding</keyword>
<dbReference type="SUPFAM" id="SSF57667">
    <property type="entry name" value="beta-beta-alpha zinc fingers"/>
    <property type="match status" value="3"/>
</dbReference>
<dbReference type="SUPFAM" id="SSF109640">
    <property type="entry name" value="KRAB domain (Kruppel-associated box)"/>
    <property type="match status" value="1"/>
</dbReference>
<dbReference type="RefSeq" id="XP_041427379.1">
    <property type="nucleotide sequence ID" value="XM_041571445.1"/>
</dbReference>
<accession>A0A8J1LEF3</accession>
<feature type="compositionally biased region" description="Basic and acidic residues" evidence="12">
    <location>
        <begin position="186"/>
        <end position="202"/>
    </location>
</feature>
<evidence type="ECO:0000256" key="10">
    <source>
        <dbReference type="ARBA" id="ARBA00023242"/>
    </source>
</evidence>
<evidence type="ECO:0000256" key="3">
    <source>
        <dbReference type="ARBA" id="ARBA00022723"/>
    </source>
</evidence>
<evidence type="ECO:0000259" key="14">
    <source>
        <dbReference type="PROSITE" id="PS50805"/>
    </source>
</evidence>
<feature type="domain" description="C2H2-type" evidence="13">
    <location>
        <begin position="223"/>
        <end position="250"/>
    </location>
</feature>
<dbReference type="PANTHER" id="PTHR16515">
    <property type="entry name" value="PR DOMAIN ZINC FINGER PROTEIN"/>
    <property type="match status" value="1"/>
</dbReference>
<dbReference type="Gene3D" id="3.30.160.60">
    <property type="entry name" value="Classic Zinc Finger"/>
    <property type="match status" value="6"/>
</dbReference>
<evidence type="ECO:0000256" key="12">
    <source>
        <dbReference type="SAM" id="MobiDB-lite"/>
    </source>
</evidence>
<gene>
    <name evidence="16" type="primary">LOC108697657</name>
</gene>
<evidence type="ECO:0000256" key="11">
    <source>
        <dbReference type="PROSITE-ProRule" id="PRU00042"/>
    </source>
</evidence>
<dbReference type="OrthoDB" id="9870178at2759"/>
<feature type="region of interest" description="Disordered" evidence="12">
    <location>
        <begin position="186"/>
        <end position="212"/>
    </location>
</feature>
<dbReference type="SMART" id="SM00355">
    <property type="entry name" value="ZnF_C2H2"/>
    <property type="match status" value="6"/>
</dbReference>
<evidence type="ECO:0000313" key="16">
    <source>
        <dbReference type="RefSeq" id="XP_041427379.1"/>
    </source>
</evidence>
<dbReference type="InterPro" id="IPR036236">
    <property type="entry name" value="Znf_C2H2_sf"/>
</dbReference>
<dbReference type="FunFam" id="3.30.160.60:FF:004141">
    <property type="match status" value="1"/>
</dbReference>
<keyword evidence="9" id="KW-0804">Transcription</keyword>
<comment type="subcellular location">
    <subcellularLocation>
        <location evidence="1">Nucleus</location>
    </subcellularLocation>
</comment>
<organism evidence="15 16">
    <name type="scientific">Xenopus laevis</name>
    <name type="common">African clawed frog</name>
    <dbReference type="NCBI Taxonomy" id="8355"/>
    <lineage>
        <taxon>Eukaryota</taxon>
        <taxon>Metazoa</taxon>
        <taxon>Chordata</taxon>
        <taxon>Craniata</taxon>
        <taxon>Vertebrata</taxon>
        <taxon>Euteleostomi</taxon>
        <taxon>Amphibia</taxon>
        <taxon>Batrachia</taxon>
        <taxon>Anura</taxon>
        <taxon>Pipoidea</taxon>
        <taxon>Pipidae</taxon>
        <taxon>Xenopodinae</taxon>
        <taxon>Xenopus</taxon>
        <taxon>Xenopus</taxon>
    </lineage>
</organism>
<name>A0A8J1LEF3_XENLA</name>
<dbReference type="InterPro" id="IPR036051">
    <property type="entry name" value="KRAB_dom_sf"/>
</dbReference>
<dbReference type="PROSITE" id="PS50805">
    <property type="entry name" value="KRAB"/>
    <property type="match status" value="1"/>
</dbReference>
<evidence type="ECO:0000256" key="4">
    <source>
        <dbReference type="ARBA" id="ARBA00022737"/>
    </source>
</evidence>
<dbReference type="GO" id="GO:0008270">
    <property type="term" value="F:zinc ion binding"/>
    <property type="evidence" value="ECO:0007669"/>
    <property type="project" value="UniProtKB-KW"/>
</dbReference>
<feature type="domain" description="KRAB" evidence="14">
    <location>
        <begin position="10"/>
        <end position="81"/>
    </location>
</feature>
<dbReference type="GO" id="GO:0003677">
    <property type="term" value="F:DNA binding"/>
    <property type="evidence" value="ECO:0007669"/>
    <property type="project" value="UniProtKB-KW"/>
</dbReference>
<dbReference type="GO" id="GO:0006355">
    <property type="term" value="P:regulation of DNA-templated transcription"/>
    <property type="evidence" value="ECO:0007669"/>
    <property type="project" value="InterPro"/>
</dbReference>
<feature type="domain" description="C2H2-type" evidence="13">
    <location>
        <begin position="363"/>
        <end position="390"/>
    </location>
</feature>
<evidence type="ECO:0000256" key="7">
    <source>
        <dbReference type="ARBA" id="ARBA00023015"/>
    </source>
</evidence>
<keyword evidence="6" id="KW-0862">Zinc</keyword>
<dbReference type="PROSITE" id="PS50157">
    <property type="entry name" value="ZINC_FINGER_C2H2_2"/>
    <property type="match status" value="6"/>
</dbReference>
<evidence type="ECO:0000256" key="1">
    <source>
        <dbReference type="ARBA" id="ARBA00004123"/>
    </source>
</evidence>
<feature type="domain" description="C2H2-type" evidence="13">
    <location>
        <begin position="335"/>
        <end position="362"/>
    </location>
</feature>
<dbReference type="PROSITE" id="PS00028">
    <property type="entry name" value="ZINC_FINGER_C2H2_1"/>
    <property type="match status" value="6"/>
</dbReference>
<dbReference type="KEGG" id="xla:108697657"/>
<keyword evidence="10" id="KW-0539">Nucleus</keyword>
<feature type="compositionally biased region" description="Basic and acidic residues" evidence="12">
    <location>
        <begin position="148"/>
        <end position="165"/>
    </location>
</feature>
<feature type="domain" description="C2H2-type" evidence="13">
    <location>
        <begin position="307"/>
        <end position="334"/>
    </location>
</feature>
<evidence type="ECO:0000256" key="6">
    <source>
        <dbReference type="ARBA" id="ARBA00022833"/>
    </source>
</evidence>
<evidence type="ECO:0000256" key="8">
    <source>
        <dbReference type="ARBA" id="ARBA00023125"/>
    </source>
</evidence>
<dbReference type="InterPro" id="IPR013087">
    <property type="entry name" value="Znf_C2H2_type"/>
</dbReference>
<dbReference type="Pfam" id="PF00096">
    <property type="entry name" value="zf-C2H2"/>
    <property type="match status" value="4"/>
</dbReference>
<evidence type="ECO:0000256" key="2">
    <source>
        <dbReference type="ARBA" id="ARBA00006991"/>
    </source>
</evidence>
<dbReference type="FunFam" id="3.30.160.60:FF:000213">
    <property type="entry name" value="Zinc finger protein 624"/>
    <property type="match status" value="1"/>
</dbReference>
<dbReference type="FunFam" id="3.30.160.60:FF:002343">
    <property type="entry name" value="Zinc finger protein 33A"/>
    <property type="match status" value="2"/>
</dbReference>
<feature type="domain" description="C2H2-type" evidence="13">
    <location>
        <begin position="279"/>
        <end position="306"/>
    </location>
</feature>
<evidence type="ECO:0000256" key="9">
    <source>
        <dbReference type="ARBA" id="ARBA00023163"/>
    </source>
</evidence>
<dbReference type="GO" id="GO:0005634">
    <property type="term" value="C:nucleus"/>
    <property type="evidence" value="ECO:0007669"/>
    <property type="project" value="UniProtKB-SubCell"/>
</dbReference>
<keyword evidence="3" id="KW-0479">Metal-binding</keyword>
<reference evidence="16" key="1">
    <citation type="submission" date="2025-08" db="UniProtKB">
        <authorList>
            <consortium name="RefSeq"/>
        </authorList>
    </citation>
    <scope>IDENTIFICATION</scope>
    <source>
        <strain evidence="16">J_2021</strain>
        <tissue evidence="16">Erythrocytes</tissue>
    </source>
</reference>
<proteinExistence type="inferred from homology"/>
<sequence length="391" mass="44564">MAEISMQTFVTFDDVAAYFSEDDWQCLEEWQQELYQNAMQEIHGVLLAMGYTISNPDVLVRIKNVGTSNFSDNPDSSKSKKCCNFTHDFPSHHPDILLRVKQQTHTLSSDQLELQEQSCTTSTLDDDDKCSNNSLASTHQESTSSSKLGDRASGDTLEDHNHKEQLPEKVKHNIVCWEDIVEKNEPKSVPKERPNESERDDGVASTNSAEMDEKISVSKERLFICSVCGKSFGGNSLLVRHMRIHTGEKPFACNHCDKSFNDKSYLLRHLRTHTGEKPYSCSVCLKCFSQNSSVMAHMRIHTGERPFQCPECEKRFSDKSYFVRHMRTHSGEKPYKCIQCEKCFSQTSSLTSHMRIHTGEKPYKCSVCGKCFSQNSSLAIHKRLHKPEDLL</sequence>
<dbReference type="FunFam" id="3.30.160.60:FF:000624">
    <property type="entry name" value="zinc finger protein 697"/>
    <property type="match status" value="1"/>
</dbReference>
<keyword evidence="7" id="KW-0805">Transcription regulation</keyword>
<dbReference type="CTD" id="108697657"/>
<evidence type="ECO:0000313" key="15">
    <source>
        <dbReference type="Proteomes" id="UP000186698"/>
    </source>
</evidence>